<reference evidence="2" key="2">
    <citation type="submission" date="2025-09" db="UniProtKB">
        <authorList>
            <consortium name="Ensembl"/>
        </authorList>
    </citation>
    <scope>IDENTIFICATION</scope>
</reference>
<evidence type="ECO:0000313" key="2">
    <source>
        <dbReference type="Ensembl" id="ENSSDUP00000033144.1"/>
    </source>
</evidence>
<reference evidence="2" key="1">
    <citation type="submission" date="2025-08" db="UniProtKB">
        <authorList>
            <consortium name="Ensembl"/>
        </authorList>
    </citation>
    <scope>IDENTIFICATION</scope>
</reference>
<keyword evidence="1" id="KW-0732">Signal</keyword>
<evidence type="ECO:0000313" key="3">
    <source>
        <dbReference type="Proteomes" id="UP000261420"/>
    </source>
</evidence>
<feature type="chain" id="PRO_5017434449" evidence="1">
    <location>
        <begin position="17"/>
        <end position="169"/>
    </location>
</feature>
<dbReference type="GeneTree" id="ENSGT00600000085659"/>
<dbReference type="OMA" id="KDVNRSG"/>
<dbReference type="Ensembl" id="ENSSDUT00000033708.1">
    <property type="protein sequence ID" value="ENSSDUP00000033144.1"/>
    <property type="gene ID" value="ENSSDUG00000023806.1"/>
</dbReference>
<keyword evidence="3" id="KW-1185">Reference proteome</keyword>
<dbReference type="Proteomes" id="UP000261420">
    <property type="component" value="Unplaced"/>
</dbReference>
<sequence length="169" mass="17493">MFCNVDLMYFFLGLEASVRLLGLLDMIDTCDRPSKIFGVGNYAHAKEYKEPPQNKPEKRIPCAGFHAAAGVGHARAEWSIFDAEVKGPNASIGAGVSAGSLSAAAYARAELASASVTAGPMKATVGLAIDTGISIGVTGFEAKLLGTSVSIGPKISFSFLGTGLEVSFC</sequence>
<organism evidence="2 3">
    <name type="scientific">Seriola dumerili</name>
    <name type="common">Greater amberjack</name>
    <name type="synonym">Caranx dumerili</name>
    <dbReference type="NCBI Taxonomy" id="41447"/>
    <lineage>
        <taxon>Eukaryota</taxon>
        <taxon>Metazoa</taxon>
        <taxon>Chordata</taxon>
        <taxon>Craniata</taxon>
        <taxon>Vertebrata</taxon>
        <taxon>Euteleostomi</taxon>
        <taxon>Actinopterygii</taxon>
        <taxon>Neopterygii</taxon>
        <taxon>Teleostei</taxon>
        <taxon>Neoteleostei</taxon>
        <taxon>Acanthomorphata</taxon>
        <taxon>Carangaria</taxon>
        <taxon>Carangiformes</taxon>
        <taxon>Carangidae</taxon>
        <taxon>Seriola</taxon>
    </lineage>
</organism>
<dbReference type="AlphaFoldDB" id="A0A3B4VR54"/>
<feature type="signal peptide" evidence="1">
    <location>
        <begin position="1"/>
        <end position="16"/>
    </location>
</feature>
<protein>
    <submittedName>
        <fullName evidence="2">Uncharacterized protein</fullName>
    </submittedName>
</protein>
<evidence type="ECO:0000256" key="1">
    <source>
        <dbReference type="SAM" id="SignalP"/>
    </source>
</evidence>
<name>A0A3B4VR54_SERDU</name>
<accession>A0A3B4VR54</accession>
<proteinExistence type="predicted"/>